<evidence type="ECO:0000313" key="2">
    <source>
        <dbReference type="EMBL" id="TRZ17436.1"/>
    </source>
</evidence>
<accession>A0A8K1GET2</accession>
<name>A0A8K1GET2_9PASS</name>
<organism evidence="2 3">
    <name type="scientific">Zosterops borbonicus</name>
    <dbReference type="NCBI Taxonomy" id="364589"/>
    <lineage>
        <taxon>Eukaryota</taxon>
        <taxon>Metazoa</taxon>
        <taxon>Chordata</taxon>
        <taxon>Craniata</taxon>
        <taxon>Vertebrata</taxon>
        <taxon>Euteleostomi</taxon>
        <taxon>Archelosauria</taxon>
        <taxon>Archosauria</taxon>
        <taxon>Dinosauria</taxon>
        <taxon>Saurischia</taxon>
        <taxon>Theropoda</taxon>
        <taxon>Coelurosauria</taxon>
        <taxon>Aves</taxon>
        <taxon>Neognathae</taxon>
        <taxon>Neoaves</taxon>
        <taxon>Telluraves</taxon>
        <taxon>Australaves</taxon>
        <taxon>Passeriformes</taxon>
        <taxon>Sylvioidea</taxon>
        <taxon>Zosteropidae</taxon>
        <taxon>Zosterops</taxon>
    </lineage>
</organism>
<proteinExistence type="predicted"/>
<evidence type="ECO:0000313" key="3">
    <source>
        <dbReference type="Proteomes" id="UP000796761"/>
    </source>
</evidence>
<dbReference type="Proteomes" id="UP000796761">
    <property type="component" value="Unassembled WGS sequence"/>
</dbReference>
<gene>
    <name evidence="2" type="ORF">HGM15179_009690</name>
</gene>
<sequence length="194" mass="22487">MDVTKLELEAVRNVTMCDSLVFPIKESQNGLERSTSSNPLSWAGTPFTRAGLIWHLIQNHPSGSGVNTGGANLSAAGSVDRLSKNLSGTRVGTWDAKSPPQAFYPEELQKAVPKLNADKIYWIVSALKKSSFKQKERKKEKRKEKRREEKRREEKRREEKRREKEKKKRKEKKRKEKKRKGNNVKFRVIFFAEF</sequence>
<keyword evidence="3" id="KW-1185">Reference proteome</keyword>
<comment type="caution">
    <text evidence="2">The sequence shown here is derived from an EMBL/GenBank/DDBJ whole genome shotgun (WGS) entry which is preliminary data.</text>
</comment>
<protein>
    <submittedName>
        <fullName evidence="2">Uncharacterized protein</fullName>
    </submittedName>
</protein>
<dbReference type="EMBL" id="SWJQ01000268">
    <property type="protein sequence ID" value="TRZ17436.1"/>
    <property type="molecule type" value="Genomic_DNA"/>
</dbReference>
<feature type="compositionally biased region" description="Basic and acidic residues" evidence="1">
    <location>
        <begin position="146"/>
        <end position="162"/>
    </location>
</feature>
<feature type="compositionally biased region" description="Basic residues" evidence="1">
    <location>
        <begin position="133"/>
        <end position="145"/>
    </location>
</feature>
<reference evidence="2" key="1">
    <citation type="submission" date="2019-04" db="EMBL/GenBank/DDBJ databases">
        <title>Genome assembly of Zosterops borbonicus 15179.</title>
        <authorList>
            <person name="Leroy T."/>
            <person name="Anselmetti Y."/>
            <person name="Tilak M.-K."/>
            <person name="Nabholz B."/>
        </authorList>
    </citation>
    <scope>NUCLEOTIDE SEQUENCE</scope>
    <source>
        <strain evidence="2">HGM_15179</strain>
        <tissue evidence="2">Muscle</tissue>
    </source>
</reference>
<feature type="region of interest" description="Disordered" evidence="1">
    <location>
        <begin position="133"/>
        <end position="180"/>
    </location>
</feature>
<evidence type="ECO:0000256" key="1">
    <source>
        <dbReference type="SAM" id="MobiDB-lite"/>
    </source>
</evidence>
<feature type="compositionally biased region" description="Basic residues" evidence="1">
    <location>
        <begin position="163"/>
        <end position="180"/>
    </location>
</feature>
<dbReference type="AlphaFoldDB" id="A0A8K1GET2"/>